<dbReference type="InterPro" id="IPR016624">
    <property type="entry name" value="UCP014753"/>
</dbReference>
<evidence type="ECO:0000259" key="2">
    <source>
        <dbReference type="Pfam" id="PF10022"/>
    </source>
</evidence>
<dbReference type="EMBL" id="ML119646">
    <property type="protein sequence ID" value="RPA87447.1"/>
    <property type="molecule type" value="Genomic_DNA"/>
</dbReference>
<dbReference type="Pfam" id="PF10022">
    <property type="entry name" value="DUF2264"/>
    <property type="match status" value="1"/>
</dbReference>
<evidence type="ECO:0000313" key="4">
    <source>
        <dbReference type="EMBL" id="RPA87447.1"/>
    </source>
</evidence>
<dbReference type="PANTHER" id="PTHR35339:SF4">
    <property type="entry name" value="LINALOOL DEHYDRATASE_ISOMERASE DOMAIN-CONTAINING PROTEIN"/>
    <property type="match status" value="1"/>
</dbReference>
<dbReference type="InterPro" id="IPR049349">
    <property type="entry name" value="DUF2264_N"/>
</dbReference>
<dbReference type="Pfam" id="PF20938">
    <property type="entry name" value="DUF2264_C"/>
    <property type="match status" value="1"/>
</dbReference>
<dbReference type="PIRSF" id="PIRSF014753">
    <property type="entry name" value="UCP014753"/>
    <property type="match status" value="1"/>
</dbReference>
<name>A0A3N4IPU5_ASCIM</name>
<dbReference type="PANTHER" id="PTHR35339">
    <property type="entry name" value="LINALOOL DEHYDRATASE_ISOMERASE DOMAIN-CONTAINING PROTEIN"/>
    <property type="match status" value="1"/>
</dbReference>
<accession>A0A3N4IPU5</accession>
<dbReference type="STRING" id="1160509.A0A3N4IPU5"/>
<feature type="region of interest" description="Disordered" evidence="1">
    <location>
        <begin position="1"/>
        <end position="49"/>
    </location>
</feature>
<proteinExistence type="predicted"/>
<feature type="compositionally biased region" description="Low complexity" evidence="1">
    <location>
        <begin position="9"/>
        <end position="23"/>
    </location>
</feature>
<gene>
    <name evidence="4" type="ORF">BJ508DRAFT_410213</name>
</gene>
<protein>
    <submittedName>
        <fullName evidence="4">Uncharacterized protein</fullName>
    </submittedName>
</protein>
<evidence type="ECO:0000313" key="5">
    <source>
        <dbReference type="Proteomes" id="UP000275078"/>
    </source>
</evidence>
<evidence type="ECO:0000256" key="1">
    <source>
        <dbReference type="SAM" id="MobiDB-lite"/>
    </source>
</evidence>
<dbReference type="AlphaFoldDB" id="A0A3N4IPU5"/>
<dbReference type="Proteomes" id="UP000275078">
    <property type="component" value="Unassembled WGS sequence"/>
</dbReference>
<feature type="domain" description="DUF2264" evidence="2">
    <location>
        <begin position="50"/>
        <end position="399"/>
    </location>
</feature>
<evidence type="ECO:0000259" key="3">
    <source>
        <dbReference type="Pfam" id="PF20938"/>
    </source>
</evidence>
<dbReference type="InterPro" id="IPR049237">
    <property type="entry name" value="DUF2264_C"/>
</dbReference>
<feature type="compositionally biased region" description="Basic residues" evidence="1">
    <location>
        <begin position="31"/>
        <end position="40"/>
    </location>
</feature>
<sequence length="685" mass="76477">MGPIRNKVSPPGSRTSPPRTRSGNKVSTSPRRTRSQKRQARPLSENPLDTKADLQEALISFLDPLAAHTSPGGARIRLGATATHYDEVAAQLEGFARPLWGLASLIAGGGEYDGTERWIRGLANGTDPDATGEFWGWSRAKDQRMVEMSPIGFSLAVAGDILWKDLKEEEKQNIQNWLMYINDKEMPNTNWLWFRVFANLGLAKVGANWDSERLKADLDHLDTFYLGEGWSRDGPEGVRQLDYYSGSFAIQYAQLVYSKLAADTDPVRSEDYRERARKFALDHVHYYDEEGRAIPFGRSTTYRMAMAAFWGAVAFADLDLPEPLSWGVVKGILFRNIRWWAKHPDIFTVDGTLTIGYAYPNMYFTENYNSPGSPYWGMKAFIPLALPETHPFWASPELPLPRTELPLIKPLSHPSHIVSHLGNHTFILSSGQHCHYPLKATQAKYGKFAYSSYFGFSVPTGAYMLDQHAPDSMLSLSEDGGEIWLTRRLAPEARIETIPSEDGKEEVPILTSKWYPWPDVCVETILVPPSKEHPNWHLRLHTIKSTGNRSFLTAEASFAIYGQEEKDGRTLPEFNGVLGRIQETGKALAVSPAGAVGVSDLSPSSSTRNGEVLNADANSNLIWNRTVIPFLHGEVKDGEETRYATAVFALPGNEFCEGEVPEGWRDGWDNVPGVWDALGKRAGWV</sequence>
<reference evidence="4 5" key="1">
    <citation type="journal article" date="2018" name="Nat. Ecol. Evol.">
        <title>Pezizomycetes genomes reveal the molecular basis of ectomycorrhizal truffle lifestyle.</title>
        <authorList>
            <person name="Murat C."/>
            <person name="Payen T."/>
            <person name="Noel B."/>
            <person name="Kuo A."/>
            <person name="Morin E."/>
            <person name="Chen J."/>
            <person name="Kohler A."/>
            <person name="Krizsan K."/>
            <person name="Balestrini R."/>
            <person name="Da Silva C."/>
            <person name="Montanini B."/>
            <person name="Hainaut M."/>
            <person name="Levati E."/>
            <person name="Barry K.W."/>
            <person name="Belfiori B."/>
            <person name="Cichocki N."/>
            <person name="Clum A."/>
            <person name="Dockter R.B."/>
            <person name="Fauchery L."/>
            <person name="Guy J."/>
            <person name="Iotti M."/>
            <person name="Le Tacon F."/>
            <person name="Lindquist E.A."/>
            <person name="Lipzen A."/>
            <person name="Malagnac F."/>
            <person name="Mello A."/>
            <person name="Molinier V."/>
            <person name="Miyauchi S."/>
            <person name="Poulain J."/>
            <person name="Riccioni C."/>
            <person name="Rubini A."/>
            <person name="Sitrit Y."/>
            <person name="Splivallo R."/>
            <person name="Traeger S."/>
            <person name="Wang M."/>
            <person name="Zifcakova L."/>
            <person name="Wipf D."/>
            <person name="Zambonelli A."/>
            <person name="Paolocci F."/>
            <person name="Nowrousian M."/>
            <person name="Ottonello S."/>
            <person name="Baldrian P."/>
            <person name="Spatafora J.W."/>
            <person name="Henrissat B."/>
            <person name="Nagy L.G."/>
            <person name="Aury J.M."/>
            <person name="Wincker P."/>
            <person name="Grigoriev I.V."/>
            <person name="Bonfante P."/>
            <person name="Martin F.M."/>
        </authorList>
    </citation>
    <scope>NUCLEOTIDE SEQUENCE [LARGE SCALE GENOMIC DNA]</scope>
    <source>
        <strain evidence="4 5">RN42</strain>
    </source>
</reference>
<keyword evidence="5" id="KW-1185">Reference proteome</keyword>
<dbReference type="OrthoDB" id="5150166at2759"/>
<feature type="domain" description="DUF2264" evidence="3">
    <location>
        <begin position="407"/>
        <end position="678"/>
    </location>
</feature>
<organism evidence="4 5">
    <name type="scientific">Ascobolus immersus RN42</name>
    <dbReference type="NCBI Taxonomy" id="1160509"/>
    <lineage>
        <taxon>Eukaryota</taxon>
        <taxon>Fungi</taxon>
        <taxon>Dikarya</taxon>
        <taxon>Ascomycota</taxon>
        <taxon>Pezizomycotina</taxon>
        <taxon>Pezizomycetes</taxon>
        <taxon>Pezizales</taxon>
        <taxon>Ascobolaceae</taxon>
        <taxon>Ascobolus</taxon>
    </lineage>
</organism>